<dbReference type="RefSeq" id="XP_003151163.2">
    <property type="nucleotide sequence ID" value="XM_003151115.2"/>
</dbReference>
<proteinExistence type="predicted"/>
<feature type="non-terminal residue" evidence="1">
    <location>
        <position position="210"/>
    </location>
</feature>
<dbReference type="CTD" id="9953118"/>
<sequence>MTSPSRRKHVRFDCSRSSSIITTTTSTTTTTTTTITAITTTTATSSSSQSVSSLLQNYSGFDIKNSSQNLIQSYFPTLSFPSSNTIIKEASLSSLITPTLSSTLLFHSRDSSNYQQTYPQQTLHLPNSALPQYYQPKSIIRNSHIFKTAAVDQPYENTSSSIPYSNIQSLISISPQLQVTTISSYLANSMNYLSNLDMVKSSRSQSQPHQ</sequence>
<dbReference type="KEGG" id="loa:LOAG_15626"/>
<dbReference type="OMA" id="DIWEIEY"/>
<dbReference type="InParanoid" id="A0A1S0TGL2"/>
<evidence type="ECO:0000313" key="1">
    <source>
        <dbReference type="EMBL" id="EFO12906.2"/>
    </source>
</evidence>
<reference evidence="1" key="1">
    <citation type="submission" date="2012-04" db="EMBL/GenBank/DDBJ databases">
        <title>The Genome Sequence of Loa loa.</title>
        <authorList>
            <consortium name="The Broad Institute Genome Sequencing Platform"/>
            <consortium name="Broad Institute Genome Sequencing Center for Infectious Disease"/>
            <person name="Nutman T.B."/>
            <person name="Fink D.L."/>
            <person name="Russ C."/>
            <person name="Young S."/>
            <person name="Zeng Q."/>
            <person name="Gargeya S."/>
            <person name="Alvarado L."/>
            <person name="Berlin A."/>
            <person name="Chapman S.B."/>
            <person name="Chen Z."/>
            <person name="Freedman E."/>
            <person name="Gellesch M."/>
            <person name="Goldberg J."/>
            <person name="Griggs A."/>
            <person name="Gujja S."/>
            <person name="Heilman E.R."/>
            <person name="Heiman D."/>
            <person name="Howarth C."/>
            <person name="Mehta T."/>
            <person name="Neiman D."/>
            <person name="Pearson M."/>
            <person name="Roberts A."/>
            <person name="Saif S."/>
            <person name="Shea T."/>
            <person name="Shenoy N."/>
            <person name="Sisk P."/>
            <person name="Stolte C."/>
            <person name="Sykes S."/>
            <person name="White J."/>
            <person name="Yandava C."/>
            <person name="Haas B."/>
            <person name="Henn M.R."/>
            <person name="Nusbaum C."/>
            <person name="Birren B."/>
        </authorList>
    </citation>
    <scope>NUCLEOTIDE SEQUENCE [LARGE SCALE GENOMIC DNA]</scope>
</reference>
<dbReference type="OrthoDB" id="5902300at2759"/>
<dbReference type="EMBL" id="JH714365">
    <property type="protein sequence ID" value="EFO12906.2"/>
    <property type="molecule type" value="Genomic_DNA"/>
</dbReference>
<gene>
    <name evidence="1" type="ORF">LOAG_15626</name>
</gene>
<dbReference type="GeneID" id="9953118"/>
<name>A0A1S0TGL2_LOALO</name>
<dbReference type="AlphaFoldDB" id="A0A1S0TGL2"/>
<organism evidence="1">
    <name type="scientific">Loa loa</name>
    <name type="common">Eye worm</name>
    <name type="synonym">Filaria loa</name>
    <dbReference type="NCBI Taxonomy" id="7209"/>
    <lineage>
        <taxon>Eukaryota</taxon>
        <taxon>Metazoa</taxon>
        <taxon>Ecdysozoa</taxon>
        <taxon>Nematoda</taxon>
        <taxon>Chromadorea</taxon>
        <taxon>Rhabditida</taxon>
        <taxon>Spirurina</taxon>
        <taxon>Spiruromorpha</taxon>
        <taxon>Filarioidea</taxon>
        <taxon>Onchocercidae</taxon>
        <taxon>Loa</taxon>
    </lineage>
</organism>
<accession>A0A1S0TGL2</accession>
<protein>
    <submittedName>
        <fullName evidence="1">Uncharacterized protein</fullName>
    </submittedName>
</protein>